<dbReference type="InterPro" id="IPR036676">
    <property type="entry name" value="PurM-like_C_sf"/>
</dbReference>
<comment type="caution">
    <text evidence="2">The sequence shown here is derived from an EMBL/GenBank/DDBJ whole genome shotgun (WGS) entry which is preliminary data.</text>
</comment>
<feature type="domain" description="PurM-like N-terminal" evidence="1">
    <location>
        <begin position="28"/>
        <end position="136"/>
    </location>
</feature>
<evidence type="ECO:0000259" key="1">
    <source>
        <dbReference type="Pfam" id="PF00586"/>
    </source>
</evidence>
<evidence type="ECO:0000313" key="2">
    <source>
        <dbReference type="EMBL" id="HEW53286.1"/>
    </source>
</evidence>
<name>A0A7C2V9S3_9CREN</name>
<organism evidence="2">
    <name type="scientific">Ignisphaera aggregans</name>
    <dbReference type="NCBI Taxonomy" id="334771"/>
    <lineage>
        <taxon>Archaea</taxon>
        <taxon>Thermoproteota</taxon>
        <taxon>Thermoprotei</taxon>
        <taxon>Desulfurococcales</taxon>
        <taxon>Desulfurococcaceae</taxon>
        <taxon>Ignisphaera</taxon>
    </lineage>
</organism>
<proteinExistence type="predicted"/>
<dbReference type="PANTHER" id="PTHR30270:SF0">
    <property type="entry name" value="THIAMINE-MONOPHOSPHATE KINASE"/>
    <property type="match status" value="1"/>
</dbReference>
<dbReference type="Gene3D" id="3.90.650.10">
    <property type="entry name" value="PurM-like C-terminal domain"/>
    <property type="match status" value="1"/>
</dbReference>
<dbReference type="InterPro" id="IPR016188">
    <property type="entry name" value="PurM-like_N"/>
</dbReference>
<gene>
    <name evidence="2" type="ORF">ENO77_03875</name>
</gene>
<dbReference type="Gene3D" id="3.30.1330.10">
    <property type="entry name" value="PurM-like, N-terminal domain"/>
    <property type="match status" value="1"/>
</dbReference>
<sequence>MQSRLGESIKKLARRARRHPGSLLAWFDDAGAIKLGDGYIVVKVDGFAASRALYPWCSFRDFGFRGVTAAVSDIVAKGCRPYVYAVSIGVKPEHVDLVEDIFRGVEEAVDFYGGYVENMDTNVGYDDWIDVFVVGECGTQPVQRFSKPLDTLVLPRRIGFSAIGYMEYSRGRAPIHEDVREFTCRPRACVEVADVIEECRTCIEGSIDISDTFAEALQQLSDVSNTGFYIFQDPSNILHYLALDYAAREKIDRADLVLMSSEEYIPLLVVRPGYEKAVASMLRSIGLEAIPIGVATIHRDITWMGRPIPSALWDYISGRITKSSSQ</sequence>
<protein>
    <recommendedName>
        <fullName evidence="1">PurM-like N-terminal domain-containing protein</fullName>
    </recommendedName>
</protein>
<dbReference type="GO" id="GO:0009030">
    <property type="term" value="F:thiamine-phosphate kinase activity"/>
    <property type="evidence" value="ECO:0007669"/>
    <property type="project" value="InterPro"/>
</dbReference>
<dbReference type="GO" id="GO:0009228">
    <property type="term" value="P:thiamine biosynthetic process"/>
    <property type="evidence" value="ECO:0007669"/>
    <property type="project" value="InterPro"/>
</dbReference>
<dbReference type="EMBL" id="DSGT01000009">
    <property type="protein sequence ID" value="HEW53286.1"/>
    <property type="molecule type" value="Genomic_DNA"/>
</dbReference>
<dbReference type="SUPFAM" id="SSF55326">
    <property type="entry name" value="PurM N-terminal domain-like"/>
    <property type="match status" value="1"/>
</dbReference>
<dbReference type="InterPro" id="IPR006283">
    <property type="entry name" value="ThiL-like"/>
</dbReference>
<accession>A0A7C2V9S3</accession>
<dbReference type="SUPFAM" id="SSF56042">
    <property type="entry name" value="PurM C-terminal domain-like"/>
    <property type="match status" value="1"/>
</dbReference>
<reference evidence="2" key="1">
    <citation type="journal article" date="2020" name="mSystems">
        <title>Genome- and Community-Level Interaction Insights into Carbon Utilization and Element Cycling Functions of Hydrothermarchaeota in Hydrothermal Sediment.</title>
        <authorList>
            <person name="Zhou Z."/>
            <person name="Liu Y."/>
            <person name="Xu W."/>
            <person name="Pan J."/>
            <person name="Luo Z.H."/>
            <person name="Li M."/>
        </authorList>
    </citation>
    <scope>NUCLEOTIDE SEQUENCE [LARGE SCALE GENOMIC DNA]</scope>
    <source>
        <strain evidence="2">SpSt-16</strain>
    </source>
</reference>
<dbReference type="InterPro" id="IPR036921">
    <property type="entry name" value="PurM-like_N_sf"/>
</dbReference>
<dbReference type="Pfam" id="PF00586">
    <property type="entry name" value="AIRS"/>
    <property type="match status" value="1"/>
</dbReference>
<dbReference type="PANTHER" id="PTHR30270">
    <property type="entry name" value="THIAMINE-MONOPHOSPHATE KINASE"/>
    <property type="match status" value="1"/>
</dbReference>
<dbReference type="AlphaFoldDB" id="A0A7C2V9S3"/>